<dbReference type="EMBL" id="CM018040">
    <property type="protein sequence ID" value="KAA8535369.1"/>
    <property type="molecule type" value="Genomic_DNA"/>
</dbReference>
<name>A0A5J5AYB5_9ASTE</name>
<dbReference type="AlphaFoldDB" id="A0A5J5AYB5"/>
<evidence type="ECO:0000313" key="2">
    <source>
        <dbReference type="Proteomes" id="UP000325577"/>
    </source>
</evidence>
<reference evidence="1 2" key="1">
    <citation type="submission" date="2019-09" db="EMBL/GenBank/DDBJ databases">
        <title>A chromosome-level genome assembly of the Chinese tupelo Nyssa sinensis.</title>
        <authorList>
            <person name="Yang X."/>
            <person name="Kang M."/>
            <person name="Yang Y."/>
            <person name="Xiong H."/>
            <person name="Wang M."/>
            <person name="Zhang Z."/>
            <person name="Wang Z."/>
            <person name="Wu H."/>
            <person name="Ma T."/>
            <person name="Liu J."/>
            <person name="Xi Z."/>
        </authorList>
    </citation>
    <scope>NUCLEOTIDE SEQUENCE [LARGE SCALE GENOMIC DNA]</scope>
    <source>
        <strain evidence="1">J267</strain>
        <tissue evidence="1">Leaf</tissue>
    </source>
</reference>
<organism evidence="1 2">
    <name type="scientific">Nyssa sinensis</name>
    <dbReference type="NCBI Taxonomy" id="561372"/>
    <lineage>
        <taxon>Eukaryota</taxon>
        <taxon>Viridiplantae</taxon>
        <taxon>Streptophyta</taxon>
        <taxon>Embryophyta</taxon>
        <taxon>Tracheophyta</taxon>
        <taxon>Spermatophyta</taxon>
        <taxon>Magnoliopsida</taxon>
        <taxon>eudicotyledons</taxon>
        <taxon>Gunneridae</taxon>
        <taxon>Pentapetalae</taxon>
        <taxon>asterids</taxon>
        <taxon>Cornales</taxon>
        <taxon>Nyssaceae</taxon>
        <taxon>Nyssa</taxon>
    </lineage>
</organism>
<protein>
    <submittedName>
        <fullName evidence="1">Uncharacterized protein</fullName>
    </submittedName>
</protein>
<evidence type="ECO:0000313" key="1">
    <source>
        <dbReference type="EMBL" id="KAA8535369.1"/>
    </source>
</evidence>
<gene>
    <name evidence="1" type="ORF">F0562_030372</name>
</gene>
<accession>A0A5J5AYB5</accession>
<sequence>MDTGIAPQDTDSMVLVTAIRFSLNLLSLAIKIRWYPWYSSNQSNRASVELHDTRRNDGGAEYVLLFW</sequence>
<dbReference type="OrthoDB" id="443318at2759"/>
<keyword evidence="2" id="KW-1185">Reference proteome</keyword>
<proteinExistence type="predicted"/>
<dbReference type="Proteomes" id="UP000325577">
    <property type="component" value="Linkage Group LG17"/>
</dbReference>